<dbReference type="Pfam" id="PF00441">
    <property type="entry name" value="Acyl-CoA_dh_1"/>
    <property type="match status" value="1"/>
</dbReference>
<dbReference type="EMBL" id="CP118605">
    <property type="protein sequence ID" value="WGL17446.1"/>
    <property type="molecule type" value="Genomic_DNA"/>
</dbReference>
<dbReference type="RefSeq" id="WP_280321311.1">
    <property type="nucleotide sequence ID" value="NZ_CP118605.1"/>
</dbReference>
<evidence type="ECO:0000256" key="4">
    <source>
        <dbReference type="ARBA" id="ARBA00022827"/>
    </source>
</evidence>
<dbReference type="PANTHER" id="PTHR43884:SF12">
    <property type="entry name" value="ISOVALERYL-COA DEHYDROGENASE, MITOCHONDRIAL-RELATED"/>
    <property type="match status" value="1"/>
</dbReference>
<evidence type="ECO:0000256" key="1">
    <source>
        <dbReference type="ARBA" id="ARBA00001974"/>
    </source>
</evidence>
<organism evidence="9 10">
    <name type="scientific">Microbulbifer bruguierae</name>
    <dbReference type="NCBI Taxonomy" id="3029061"/>
    <lineage>
        <taxon>Bacteria</taxon>
        <taxon>Pseudomonadati</taxon>
        <taxon>Pseudomonadota</taxon>
        <taxon>Gammaproteobacteria</taxon>
        <taxon>Cellvibrionales</taxon>
        <taxon>Microbulbiferaceae</taxon>
        <taxon>Microbulbifer</taxon>
    </lineage>
</organism>
<dbReference type="Gene3D" id="2.40.110.10">
    <property type="entry name" value="Butyryl-CoA Dehydrogenase, subunit A, domain 2"/>
    <property type="match status" value="1"/>
</dbReference>
<evidence type="ECO:0000256" key="2">
    <source>
        <dbReference type="ARBA" id="ARBA00009347"/>
    </source>
</evidence>
<proteinExistence type="inferred from homology"/>
<dbReference type="InterPro" id="IPR006089">
    <property type="entry name" value="Acyl-CoA_DH_CS"/>
</dbReference>
<dbReference type="Proteomes" id="UP001236500">
    <property type="component" value="Chromosome"/>
</dbReference>
<dbReference type="Pfam" id="PF02770">
    <property type="entry name" value="Acyl-CoA_dh_M"/>
    <property type="match status" value="1"/>
</dbReference>
<evidence type="ECO:0000259" key="6">
    <source>
        <dbReference type="Pfam" id="PF00441"/>
    </source>
</evidence>
<comment type="similarity">
    <text evidence="2 5">Belongs to the acyl-CoA dehydrogenase family.</text>
</comment>
<keyword evidence="10" id="KW-1185">Reference proteome</keyword>
<reference evidence="9 10" key="1">
    <citation type="submission" date="2023-02" db="EMBL/GenBank/DDBJ databases">
        <title>Description and genomic characterization of Microbulbifer bruguierae sp. nov., isolated from the sediment of mangrove plant Bruguiera sexangula.</title>
        <authorList>
            <person name="Long M."/>
        </authorList>
    </citation>
    <scope>NUCLEOTIDE SEQUENCE [LARGE SCALE GENOMIC DNA]</scope>
    <source>
        <strain evidence="9 10">H12</strain>
    </source>
</reference>
<evidence type="ECO:0000256" key="5">
    <source>
        <dbReference type="RuleBase" id="RU362125"/>
    </source>
</evidence>
<keyword evidence="4 5" id="KW-0274">FAD</keyword>
<dbReference type="SUPFAM" id="SSF56645">
    <property type="entry name" value="Acyl-CoA dehydrogenase NM domain-like"/>
    <property type="match status" value="1"/>
</dbReference>
<feature type="domain" description="Acyl-CoA dehydrogenase/oxidase N-terminal" evidence="8">
    <location>
        <begin position="9"/>
        <end position="119"/>
    </location>
</feature>
<keyword evidence="3 5" id="KW-0285">Flavoprotein</keyword>
<dbReference type="InterPro" id="IPR013786">
    <property type="entry name" value="AcylCoA_DH/ox_N"/>
</dbReference>
<name>A0ABY8NEU7_9GAMM</name>
<evidence type="ECO:0000313" key="10">
    <source>
        <dbReference type="Proteomes" id="UP001236500"/>
    </source>
</evidence>
<dbReference type="Pfam" id="PF02771">
    <property type="entry name" value="Acyl-CoA_dh_N"/>
    <property type="match status" value="1"/>
</dbReference>
<dbReference type="PROSITE" id="PS00073">
    <property type="entry name" value="ACYL_COA_DH_2"/>
    <property type="match status" value="1"/>
</dbReference>
<keyword evidence="5" id="KW-0560">Oxidoreductase</keyword>
<dbReference type="Gene3D" id="1.10.540.10">
    <property type="entry name" value="Acyl-CoA dehydrogenase/oxidase, N-terminal domain"/>
    <property type="match status" value="1"/>
</dbReference>
<evidence type="ECO:0000256" key="3">
    <source>
        <dbReference type="ARBA" id="ARBA00022630"/>
    </source>
</evidence>
<evidence type="ECO:0000259" key="8">
    <source>
        <dbReference type="Pfam" id="PF02771"/>
    </source>
</evidence>
<accession>A0ABY8NEU7</accession>
<dbReference type="InterPro" id="IPR006091">
    <property type="entry name" value="Acyl-CoA_Oxase/DH_mid-dom"/>
</dbReference>
<dbReference type="InterPro" id="IPR046373">
    <property type="entry name" value="Acyl-CoA_Oxase/DH_mid-dom_sf"/>
</dbReference>
<feature type="domain" description="Acyl-CoA dehydrogenase/oxidase C-terminal" evidence="6">
    <location>
        <begin position="232"/>
        <end position="380"/>
    </location>
</feature>
<dbReference type="SUPFAM" id="SSF47203">
    <property type="entry name" value="Acyl-CoA dehydrogenase C-terminal domain-like"/>
    <property type="match status" value="1"/>
</dbReference>
<comment type="cofactor">
    <cofactor evidence="1 5">
        <name>FAD</name>
        <dbReference type="ChEBI" id="CHEBI:57692"/>
    </cofactor>
</comment>
<protein>
    <submittedName>
        <fullName evidence="9">Acyl-CoA dehydrogenase family protein</fullName>
    </submittedName>
</protein>
<sequence length="380" mass="42557">MIPRTLFQPEHEEFRRMVKRFLETEVMPHHERWEEQQHVDRELWYRAGELGLLCMTIPEEYGGMGGDRIYSTVLMEEQSYVGATGPGFTVHSDIVANYIYNFGTEAQKQRWLPRMASGEAVGAVAMSEPGTGSDLQAITCRAEKDGDDYVINGSKIFITNGYLADIVVVVAKTGNSGEGSKDTSLILVEADRAGFSKAQPLKKVGMKAQDTCELYFENVRVPQSNLLGEVEGRGFIQLMRELSWERLIIAILSVSSARAALHNTLNYTRDRKVFGQPVANYQNTRFKLAEMKTEIEIGQVFVDRCIEEVLENKLAPEAAAAAKLWTSELLCRVVDEGVQLHGGYGYMLEYAIAKAYIDSRAGRIYGGTNEIMKELIARSL</sequence>
<dbReference type="InterPro" id="IPR036250">
    <property type="entry name" value="AcylCo_DH-like_C"/>
</dbReference>
<evidence type="ECO:0000313" key="9">
    <source>
        <dbReference type="EMBL" id="WGL17446.1"/>
    </source>
</evidence>
<dbReference type="InterPro" id="IPR009100">
    <property type="entry name" value="AcylCoA_DH/oxidase_NM_dom_sf"/>
</dbReference>
<feature type="domain" description="Acyl-CoA oxidase/dehydrogenase middle" evidence="7">
    <location>
        <begin position="123"/>
        <end position="219"/>
    </location>
</feature>
<dbReference type="Gene3D" id="1.20.140.10">
    <property type="entry name" value="Butyryl-CoA Dehydrogenase, subunit A, domain 3"/>
    <property type="match status" value="1"/>
</dbReference>
<gene>
    <name evidence="9" type="ORF">PVT68_03905</name>
</gene>
<dbReference type="PANTHER" id="PTHR43884">
    <property type="entry name" value="ACYL-COA DEHYDROGENASE"/>
    <property type="match status" value="1"/>
</dbReference>
<dbReference type="InterPro" id="IPR037069">
    <property type="entry name" value="AcylCoA_DH/ox_N_sf"/>
</dbReference>
<dbReference type="InterPro" id="IPR009075">
    <property type="entry name" value="AcylCo_DH/oxidase_C"/>
</dbReference>
<evidence type="ECO:0000259" key="7">
    <source>
        <dbReference type="Pfam" id="PF02770"/>
    </source>
</evidence>